<dbReference type="InterPro" id="IPR006139">
    <property type="entry name" value="D-isomer_2_OHA_DH_cat_dom"/>
</dbReference>
<keyword evidence="7" id="KW-1185">Reference proteome</keyword>
<evidence type="ECO:0000259" key="4">
    <source>
        <dbReference type="Pfam" id="PF00389"/>
    </source>
</evidence>
<feature type="region of interest" description="Disordered" evidence="3">
    <location>
        <begin position="1"/>
        <end position="66"/>
    </location>
</feature>
<reference evidence="6 7" key="1">
    <citation type="journal article" date="2016" name="Genome Biol. Evol.">
        <title>Divergent and convergent evolution of fungal pathogenicity.</title>
        <authorList>
            <person name="Shang Y."/>
            <person name="Xiao G."/>
            <person name="Zheng P."/>
            <person name="Cen K."/>
            <person name="Zhan S."/>
            <person name="Wang C."/>
        </authorList>
    </citation>
    <scope>NUCLEOTIDE SEQUENCE [LARGE SCALE GENOMIC DNA]</scope>
    <source>
        <strain evidence="6 7">RCEF 2490</strain>
    </source>
</reference>
<feature type="compositionally biased region" description="Polar residues" evidence="3">
    <location>
        <begin position="38"/>
        <end position="56"/>
    </location>
</feature>
<dbReference type="InterPro" id="IPR036291">
    <property type="entry name" value="NAD(P)-bd_dom_sf"/>
</dbReference>
<evidence type="ECO:0000256" key="2">
    <source>
        <dbReference type="RuleBase" id="RU003719"/>
    </source>
</evidence>
<dbReference type="PROSITE" id="PS00065">
    <property type="entry name" value="D_2_HYDROXYACID_DH_1"/>
    <property type="match status" value="1"/>
</dbReference>
<name>A0A166NWH6_9HYPO</name>
<feature type="domain" description="D-isomer specific 2-hydroxyacid dehydrogenase catalytic" evidence="4">
    <location>
        <begin position="134"/>
        <end position="405"/>
    </location>
</feature>
<accession>A0A166NWH6</accession>
<protein>
    <submittedName>
        <fullName evidence="6">NAD(P)-binding domain protein</fullName>
    </submittedName>
</protein>
<dbReference type="InterPro" id="IPR006140">
    <property type="entry name" value="D-isomer_DH_NAD-bd"/>
</dbReference>
<gene>
    <name evidence="6" type="ORF">AAL_05922</name>
</gene>
<dbReference type="InterPro" id="IPR029752">
    <property type="entry name" value="D-isomer_DH_CS1"/>
</dbReference>
<dbReference type="GO" id="GO:0005829">
    <property type="term" value="C:cytosol"/>
    <property type="evidence" value="ECO:0007669"/>
    <property type="project" value="TreeGrafter"/>
</dbReference>
<evidence type="ECO:0000256" key="3">
    <source>
        <dbReference type="SAM" id="MobiDB-lite"/>
    </source>
</evidence>
<dbReference type="CDD" id="cd12168">
    <property type="entry name" value="Mand_dh_like"/>
    <property type="match status" value="1"/>
</dbReference>
<dbReference type="STRING" id="1081109.A0A166NWH6"/>
<dbReference type="EMBL" id="AZGY01000014">
    <property type="protein sequence ID" value="KZZ92890.1"/>
    <property type="molecule type" value="Genomic_DNA"/>
</dbReference>
<comment type="caution">
    <text evidence="6">The sequence shown here is derived from an EMBL/GenBank/DDBJ whole genome shotgun (WGS) entry which is preliminary data.</text>
</comment>
<comment type="similarity">
    <text evidence="2">Belongs to the D-isomer specific 2-hydroxyacid dehydrogenase family.</text>
</comment>
<sequence>MAEPYNTPVPGSTPRSGSPLPHPRHPVSLTPASGRALSPSTVTTGRSLSPSDTATAGASPPHDTRRRVLHLGDPVCINVATHHQLISQYNVIRPSTPERERKAFAQNLRDGTWGDFEAIMRPYWPTGGEMGDWDETLISLLPPTVKVFASAGTGYDWVDVEALSEKGILFCNGGTYASDAVADMTVAMIISTFRDLPLCINSALSNSPSQFTACHLGQFMRGFNLRFKPLGIIGLGSIGLGVATRCSLGFQMDIHYYDVQRKPAEVELGVSAIFHDSLESLLSAVDCVVLCIPSFFGGDTIIHESTLAHFRPGARFVNVARGALINEDDLVKAVETGQLSSVALDVFDTEPHIHPGLRKLAADGRALLTCHNAGGTAETTAGCEGLSMRNVLAVLAGAEPLSAVNRGAGSTCWTGATVDCE</sequence>
<keyword evidence="1 2" id="KW-0560">Oxidoreductase</keyword>
<dbReference type="InterPro" id="IPR050223">
    <property type="entry name" value="D-isomer_2-hydroxyacid_DH"/>
</dbReference>
<organism evidence="6 7">
    <name type="scientific">Moelleriella libera RCEF 2490</name>
    <dbReference type="NCBI Taxonomy" id="1081109"/>
    <lineage>
        <taxon>Eukaryota</taxon>
        <taxon>Fungi</taxon>
        <taxon>Dikarya</taxon>
        <taxon>Ascomycota</taxon>
        <taxon>Pezizomycotina</taxon>
        <taxon>Sordariomycetes</taxon>
        <taxon>Hypocreomycetidae</taxon>
        <taxon>Hypocreales</taxon>
        <taxon>Clavicipitaceae</taxon>
        <taxon>Moelleriella</taxon>
    </lineage>
</organism>
<dbReference type="Pfam" id="PF02826">
    <property type="entry name" value="2-Hacid_dh_C"/>
    <property type="match status" value="1"/>
</dbReference>
<dbReference type="Pfam" id="PF00389">
    <property type="entry name" value="2-Hacid_dh"/>
    <property type="match status" value="1"/>
</dbReference>
<dbReference type="PANTHER" id="PTHR10996:SF281">
    <property type="entry name" value="D-ISOMER SPECIFIC 2-HYDROXYACID DEHYDROGENASE NAD-BINDING DOMAIN-CONTAINING PROTEIN-RELATED"/>
    <property type="match status" value="1"/>
</dbReference>
<dbReference type="PROSITE" id="PS00671">
    <property type="entry name" value="D_2_HYDROXYACID_DH_3"/>
    <property type="match status" value="1"/>
</dbReference>
<dbReference type="GO" id="GO:0051287">
    <property type="term" value="F:NAD binding"/>
    <property type="evidence" value="ECO:0007669"/>
    <property type="project" value="InterPro"/>
</dbReference>
<dbReference type="GO" id="GO:0030267">
    <property type="term" value="F:glyoxylate reductase (NADPH) activity"/>
    <property type="evidence" value="ECO:0007669"/>
    <property type="project" value="TreeGrafter"/>
</dbReference>
<dbReference type="InterPro" id="IPR029753">
    <property type="entry name" value="D-isomer_DH_CS"/>
</dbReference>
<dbReference type="GO" id="GO:0016618">
    <property type="term" value="F:hydroxypyruvate reductase [NAD(P)H] activity"/>
    <property type="evidence" value="ECO:0007669"/>
    <property type="project" value="TreeGrafter"/>
</dbReference>
<evidence type="ECO:0000313" key="6">
    <source>
        <dbReference type="EMBL" id="KZZ92890.1"/>
    </source>
</evidence>
<dbReference type="AlphaFoldDB" id="A0A166NWH6"/>
<dbReference type="PANTHER" id="PTHR10996">
    <property type="entry name" value="2-HYDROXYACID DEHYDROGENASE-RELATED"/>
    <property type="match status" value="1"/>
</dbReference>
<evidence type="ECO:0000259" key="5">
    <source>
        <dbReference type="Pfam" id="PF02826"/>
    </source>
</evidence>
<proteinExistence type="inferred from homology"/>
<evidence type="ECO:0000256" key="1">
    <source>
        <dbReference type="ARBA" id="ARBA00023002"/>
    </source>
</evidence>
<dbReference type="SUPFAM" id="SSF52283">
    <property type="entry name" value="Formate/glycerate dehydrogenase catalytic domain-like"/>
    <property type="match status" value="1"/>
</dbReference>
<dbReference type="OrthoDB" id="9991913at2759"/>
<evidence type="ECO:0000313" key="7">
    <source>
        <dbReference type="Proteomes" id="UP000078544"/>
    </source>
</evidence>
<dbReference type="Gene3D" id="3.40.50.720">
    <property type="entry name" value="NAD(P)-binding Rossmann-like Domain"/>
    <property type="match status" value="2"/>
</dbReference>
<dbReference type="SUPFAM" id="SSF51735">
    <property type="entry name" value="NAD(P)-binding Rossmann-fold domains"/>
    <property type="match status" value="1"/>
</dbReference>
<dbReference type="Proteomes" id="UP000078544">
    <property type="component" value="Unassembled WGS sequence"/>
</dbReference>
<feature type="domain" description="D-isomer specific 2-hydroxyacid dehydrogenase NAD-binding" evidence="5">
    <location>
        <begin position="217"/>
        <end position="373"/>
    </location>
</feature>